<dbReference type="Gene3D" id="3.30.379.10">
    <property type="entry name" value="Chitobiase/beta-hexosaminidase domain 2-like"/>
    <property type="match status" value="1"/>
</dbReference>
<comment type="caution">
    <text evidence="13">The sequence shown here is derived from an EMBL/GenBank/DDBJ whole genome shotgun (WGS) entry which is preliminary data.</text>
</comment>
<evidence type="ECO:0000256" key="7">
    <source>
        <dbReference type="PIRNR" id="PIRNR001093"/>
    </source>
</evidence>
<dbReference type="PIRSF" id="PIRSF001093">
    <property type="entry name" value="B-hxosamndse_ab_euk"/>
    <property type="match status" value="1"/>
</dbReference>
<accession>A0A226DG05</accession>
<feature type="disulfide bond" evidence="9">
    <location>
        <begin position="67"/>
        <end position="113"/>
    </location>
</feature>
<evidence type="ECO:0000259" key="12">
    <source>
        <dbReference type="Pfam" id="PF14845"/>
    </source>
</evidence>
<keyword evidence="9" id="KW-1015">Disulfide bond</keyword>
<feature type="chain" id="PRO_5012511077" description="Beta-hexosaminidase" evidence="10">
    <location>
        <begin position="18"/>
        <end position="605"/>
    </location>
</feature>
<dbReference type="SUPFAM" id="SSF51445">
    <property type="entry name" value="(Trans)glycosidases"/>
    <property type="match status" value="1"/>
</dbReference>
<dbReference type="InterPro" id="IPR025705">
    <property type="entry name" value="Beta_hexosaminidase_sua/sub"/>
</dbReference>
<dbReference type="Gene3D" id="3.20.20.80">
    <property type="entry name" value="Glycosidases"/>
    <property type="match status" value="1"/>
</dbReference>
<dbReference type="InterPro" id="IPR029018">
    <property type="entry name" value="Hex-like_dom2"/>
</dbReference>
<dbReference type="InterPro" id="IPR015883">
    <property type="entry name" value="Glyco_hydro_20_cat"/>
</dbReference>
<keyword evidence="14" id="KW-1185">Reference proteome</keyword>
<evidence type="ECO:0000256" key="8">
    <source>
        <dbReference type="PIRSR" id="PIRSR001093-1"/>
    </source>
</evidence>
<keyword evidence="4 7" id="KW-0378">Hydrolase</keyword>
<evidence type="ECO:0000259" key="11">
    <source>
        <dbReference type="Pfam" id="PF00728"/>
    </source>
</evidence>
<dbReference type="EC" id="3.2.1.52" evidence="7"/>
<proteinExistence type="inferred from homology"/>
<dbReference type="GO" id="GO:0016020">
    <property type="term" value="C:membrane"/>
    <property type="evidence" value="ECO:0007669"/>
    <property type="project" value="TreeGrafter"/>
</dbReference>
<evidence type="ECO:0000256" key="9">
    <source>
        <dbReference type="PIRSR" id="PIRSR001093-2"/>
    </source>
</evidence>
<name>A0A226DG05_FOLCA</name>
<evidence type="ECO:0000256" key="5">
    <source>
        <dbReference type="ARBA" id="ARBA00023180"/>
    </source>
</evidence>
<keyword evidence="3 10" id="KW-0732">Signal</keyword>
<keyword evidence="6 7" id="KW-0326">Glycosidase</keyword>
<evidence type="ECO:0000256" key="1">
    <source>
        <dbReference type="ARBA" id="ARBA00001231"/>
    </source>
</evidence>
<dbReference type="STRING" id="158441.A0A226DG05"/>
<dbReference type="Proteomes" id="UP000198287">
    <property type="component" value="Unassembled WGS sequence"/>
</dbReference>
<evidence type="ECO:0000256" key="3">
    <source>
        <dbReference type="ARBA" id="ARBA00022729"/>
    </source>
</evidence>
<evidence type="ECO:0000313" key="13">
    <source>
        <dbReference type="EMBL" id="OXA43918.1"/>
    </source>
</evidence>
<evidence type="ECO:0000256" key="2">
    <source>
        <dbReference type="ARBA" id="ARBA00006285"/>
    </source>
</evidence>
<dbReference type="GO" id="GO:0030203">
    <property type="term" value="P:glycosaminoglycan metabolic process"/>
    <property type="evidence" value="ECO:0007669"/>
    <property type="project" value="TreeGrafter"/>
</dbReference>
<comment type="catalytic activity">
    <reaction evidence="1 7">
        <text>Hydrolysis of terminal non-reducing N-acetyl-D-hexosamine residues in N-acetyl-beta-D-hexosaminides.</text>
        <dbReference type="EC" id="3.2.1.52"/>
    </reaction>
</comment>
<dbReference type="FunFam" id="3.20.20.80:FF:000063">
    <property type="entry name" value="Beta-hexosaminidase"/>
    <property type="match status" value="1"/>
</dbReference>
<protein>
    <recommendedName>
        <fullName evidence="7">Beta-hexosaminidase</fullName>
        <ecNumber evidence="7">3.2.1.52</ecNumber>
    </recommendedName>
</protein>
<dbReference type="SUPFAM" id="SSF55545">
    <property type="entry name" value="beta-N-acetylhexosaminidase-like domain"/>
    <property type="match status" value="1"/>
</dbReference>
<dbReference type="GO" id="GO:0006689">
    <property type="term" value="P:ganglioside catabolic process"/>
    <property type="evidence" value="ECO:0007669"/>
    <property type="project" value="TreeGrafter"/>
</dbReference>
<feature type="disulfide bond" evidence="9">
    <location>
        <begin position="545"/>
        <end position="562"/>
    </location>
</feature>
<dbReference type="PRINTS" id="PR00738">
    <property type="entry name" value="GLHYDRLASE20"/>
</dbReference>
<evidence type="ECO:0000256" key="6">
    <source>
        <dbReference type="ARBA" id="ARBA00023295"/>
    </source>
</evidence>
<gene>
    <name evidence="13" type="ORF">Fcan01_21137</name>
</gene>
<keyword evidence="5" id="KW-0325">Glycoprotein</keyword>
<feature type="active site" description="Proton donor" evidence="8">
    <location>
        <position position="350"/>
    </location>
</feature>
<feature type="domain" description="Glycoside hydrolase family 20 catalytic" evidence="11">
    <location>
        <begin position="187"/>
        <end position="524"/>
    </location>
</feature>
<dbReference type="AlphaFoldDB" id="A0A226DG05"/>
<dbReference type="InterPro" id="IPR029019">
    <property type="entry name" value="HEX_eukaryotic_N"/>
</dbReference>
<feature type="signal peptide" evidence="10">
    <location>
        <begin position="1"/>
        <end position="17"/>
    </location>
</feature>
<dbReference type="InterPro" id="IPR017853">
    <property type="entry name" value="GH"/>
</dbReference>
<reference evidence="13 14" key="1">
    <citation type="submission" date="2015-12" db="EMBL/GenBank/DDBJ databases">
        <title>The genome of Folsomia candida.</title>
        <authorList>
            <person name="Faddeeva A."/>
            <person name="Derks M.F."/>
            <person name="Anvar Y."/>
            <person name="Smit S."/>
            <person name="Van Straalen N."/>
            <person name="Roelofs D."/>
        </authorList>
    </citation>
    <scope>NUCLEOTIDE SEQUENCE [LARGE SCALE GENOMIC DNA]</scope>
    <source>
        <strain evidence="13 14">VU population</strain>
        <tissue evidence="13">Whole body</tissue>
    </source>
</reference>
<dbReference type="OrthoDB" id="428480at2759"/>
<dbReference type="PANTHER" id="PTHR22600">
    <property type="entry name" value="BETA-HEXOSAMINIDASE"/>
    <property type="match status" value="1"/>
</dbReference>
<dbReference type="Pfam" id="PF14845">
    <property type="entry name" value="Glycohydro_20b2"/>
    <property type="match status" value="1"/>
</dbReference>
<organism evidence="13 14">
    <name type="scientific">Folsomia candida</name>
    <name type="common">Springtail</name>
    <dbReference type="NCBI Taxonomy" id="158441"/>
    <lineage>
        <taxon>Eukaryota</taxon>
        <taxon>Metazoa</taxon>
        <taxon>Ecdysozoa</taxon>
        <taxon>Arthropoda</taxon>
        <taxon>Hexapoda</taxon>
        <taxon>Collembola</taxon>
        <taxon>Entomobryomorpha</taxon>
        <taxon>Isotomoidea</taxon>
        <taxon>Isotomidae</taxon>
        <taxon>Proisotominae</taxon>
        <taxon>Folsomia</taxon>
    </lineage>
</organism>
<dbReference type="EMBL" id="LNIX01000020">
    <property type="protein sequence ID" value="OXA43918.1"/>
    <property type="molecule type" value="Genomic_DNA"/>
</dbReference>
<dbReference type="GO" id="GO:0005975">
    <property type="term" value="P:carbohydrate metabolic process"/>
    <property type="evidence" value="ECO:0007669"/>
    <property type="project" value="InterPro"/>
</dbReference>
<evidence type="ECO:0000313" key="14">
    <source>
        <dbReference type="Proteomes" id="UP000198287"/>
    </source>
</evidence>
<dbReference type="Pfam" id="PF00728">
    <property type="entry name" value="Glyco_hydro_20"/>
    <property type="match status" value="1"/>
</dbReference>
<dbReference type="GO" id="GO:0005764">
    <property type="term" value="C:lysosome"/>
    <property type="evidence" value="ECO:0007669"/>
    <property type="project" value="TreeGrafter"/>
</dbReference>
<dbReference type="PANTHER" id="PTHR22600:SF21">
    <property type="entry name" value="BETA-HEXOSAMINIDASE A"/>
    <property type="match status" value="1"/>
</dbReference>
<dbReference type="OMA" id="NYERYTI"/>
<feature type="disulfide bond" evidence="9">
    <location>
        <begin position="295"/>
        <end position="355"/>
    </location>
</feature>
<dbReference type="GO" id="GO:0004563">
    <property type="term" value="F:beta-N-acetylhexosaminidase activity"/>
    <property type="evidence" value="ECO:0007669"/>
    <property type="project" value="UniProtKB-EC"/>
</dbReference>
<evidence type="ECO:0000256" key="10">
    <source>
        <dbReference type="SAM" id="SignalP"/>
    </source>
</evidence>
<sequence>MLLRFLFLASLVHTVFGHLSPIAARLPLVGTPSPPGSPWPRPESLVNDTKFATISGRDFTFYSNVECPLLSTAFARYDAKFLFRNVEVTPSSSTPLLSRVLVNIPENAAQNLCNDYPKLYTEEDRNYERYTIDISLVSDNQVSAVITGWTVWGALYGMETFSQLIWKDETASHFYVNLTQISDAPRFPHRGLMLDTARHYVDLPIIQTVLDGMAMNKLNVFHWHLVDDQSFPFVSGRYPDLAKKGAYPGLTYEPEEVQAIMDYARDRGIRVILEFDTPGHTLGFGKTFPNILTPCYDENGENPGTAIPGKHAAYEILDPTNEDTFEVMREFFTEIRNVTRDEYVHLGMDEVYPACWNSSPVVRKFMKEQVPPMLKIHDLEEYYVTRHLEMIKQLGLKSIIWHDPIDYGVDVSKDVIIQVWKGGDAATPDSWVPYWRKALELNYTSILSSCWYLNYISYGGASSSEFRKYYECDPIKKLPRITEEQRKLVLGGEAACWGEYVDSTNLLTRIFPLVGTMAERLWSKEFEIDTKITDDAWHRLDQHRCRMLWRGITAQPLFNGYCFPEEKTGLRKPQVDNSGAMGNNMGIVTFFGTMWLLFCTRFANN</sequence>
<comment type="similarity">
    <text evidence="2 7">Belongs to the glycosyl hydrolase 20 family.</text>
</comment>
<evidence type="ECO:0000256" key="4">
    <source>
        <dbReference type="ARBA" id="ARBA00022801"/>
    </source>
</evidence>
<feature type="domain" description="Beta-hexosaminidase eukaryotic type N-terminal" evidence="12">
    <location>
        <begin position="38"/>
        <end position="164"/>
    </location>
</feature>